<reference evidence="1" key="1">
    <citation type="submission" date="2021-10" db="EMBL/GenBank/DDBJ databases">
        <title>De novo Genome Assembly of Clathrus columnatus (Basidiomycota, Fungi) Using Illumina and Nanopore Sequence Data.</title>
        <authorList>
            <person name="Ogiso-Tanaka E."/>
            <person name="Itagaki H."/>
            <person name="Hosoya T."/>
            <person name="Hosaka K."/>
        </authorList>
    </citation>
    <scope>NUCLEOTIDE SEQUENCE</scope>
    <source>
        <strain evidence="1">MO-923</strain>
    </source>
</reference>
<proteinExistence type="predicted"/>
<protein>
    <submittedName>
        <fullName evidence="1">Uncharacterized protein</fullName>
    </submittedName>
</protein>
<name>A0AAV5A6L5_9AGAM</name>
<evidence type="ECO:0000313" key="1">
    <source>
        <dbReference type="EMBL" id="GJJ09147.1"/>
    </source>
</evidence>
<evidence type="ECO:0000313" key="2">
    <source>
        <dbReference type="Proteomes" id="UP001050691"/>
    </source>
</evidence>
<dbReference type="EMBL" id="BPWL01000004">
    <property type="protein sequence ID" value="GJJ09147.1"/>
    <property type="molecule type" value="Genomic_DNA"/>
</dbReference>
<gene>
    <name evidence="1" type="ORF">Clacol_003369</name>
</gene>
<comment type="caution">
    <text evidence="1">The sequence shown here is derived from an EMBL/GenBank/DDBJ whole genome shotgun (WGS) entry which is preliminary data.</text>
</comment>
<keyword evidence="2" id="KW-1185">Reference proteome</keyword>
<accession>A0AAV5A6L5</accession>
<sequence length="98" mass="10548">MGEGHGGVADFVMFRETKLLVRSFPAKYRITSIMRAITSPQFSQVALSFVATNTGPTSGTTTIASTLRIHHGAPTVVFAHVTEVLQGMGLENAERSRV</sequence>
<dbReference type="AlphaFoldDB" id="A0AAV5A6L5"/>
<organism evidence="1 2">
    <name type="scientific">Clathrus columnatus</name>
    <dbReference type="NCBI Taxonomy" id="1419009"/>
    <lineage>
        <taxon>Eukaryota</taxon>
        <taxon>Fungi</taxon>
        <taxon>Dikarya</taxon>
        <taxon>Basidiomycota</taxon>
        <taxon>Agaricomycotina</taxon>
        <taxon>Agaricomycetes</taxon>
        <taxon>Phallomycetidae</taxon>
        <taxon>Phallales</taxon>
        <taxon>Clathraceae</taxon>
        <taxon>Clathrus</taxon>
    </lineage>
</organism>
<dbReference type="Proteomes" id="UP001050691">
    <property type="component" value="Unassembled WGS sequence"/>
</dbReference>